<proteinExistence type="inferred from homology"/>
<evidence type="ECO:0000313" key="7">
    <source>
        <dbReference type="EMBL" id="OGZ56123.1"/>
    </source>
</evidence>
<keyword evidence="3 5" id="KW-0687">Ribonucleoprotein</keyword>
<dbReference type="STRING" id="1802129.A3J04_02580"/>
<dbReference type="Gene3D" id="3.90.1030.10">
    <property type="entry name" value="Ribosomal protein L17"/>
    <property type="match status" value="1"/>
</dbReference>
<dbReference type="SUPFAM" id="SSF64263">
    <property type="entry name" value="Prokaryotic ribosomal protein L17"/>
    <property type="match status" value="1"/>
</dbReference>
<dbReference type="InterPro" id="IPR036373">
    <property type="entry name" value="Ribosomal_bL17_sf"/>
</dbReference>
<reference evidence="7 8" key="1">
    <citation type="journal article" date="2016" name="Nat. Commun.">
        <title>Thousands of microbial genomes shed light on interconnected biogeochemical processes in an aquifer system.</title>
        <authorList>
            <person name="Anantharaman K."/>
            <person name="Brown C.T."/>
            <person name="Hug L.A."/>
            <person name="Sharon I."/>
            <person name="Castelle C.J."/>
            <person name="Probst A.J."/>
            <person name="Thomas B.C."/>
            <person name="Singh A."/>
            <person name="Wilkins M.J."/>
            <person name="Karaoz U."/>
            <person name="Brodie E.L."/>
            <person name="Williams K.H."/>
            <person name="Hubbard S.S."/>
            <person name="Banfield J.F."/>
        </authorList>
    </citation>
    <scope>NUCLEOTIDE SEQUENCE [LARGE SCALE GENOMIC DNA]</scope>
</reference>
<organism evidence="7 8">
    <name type="scientific">Candidatus Ryanbacteria bacterium RIFCSPLOWO2_02_FULL_47_14</name>
    <dbReference type="NCBI Taxonomy" id="1802129"/>
    <lineage>
        <taxon>Bacteria</taxon>
        <taxon>Candidatus Ryaniibacteriota</taxon>
    </lineage>
</organism>
<dbReference type="GO" id="GO:0006412">
    <property type="term" value="P:translation"/>
    <property type="evidence" value="ECO:0007669"/>
    <property type="project" value="InterPro"/>
</dbReference>
<keyword evidence="2 5" id="KW-0689">Ribosomal protein</keyword>
<name>A0A1G2H101_9BACT</name>
<dbReference type="PANTHER" id="PTHR14413">
    <property type="entry name" value="RIBOSOMAL PROTEIN L17"/>
    <property type="match status" value="1"/>
</dbReference>
<dbReference type="Pfam" id="PF01196">
    <property type="entry name" value="Ribosomal_L17"/>
    <property type="match status" value="1"/>
</dbReference>
<sequence>MQHRRRGRILKREKGQREALIRSLMRSIVMKSAVVTTEAKAKEVRRHLERLVTKEIRGTLAGHRSTAAAIGKDAAARLKKEVVPKIGERKGGYLRIIKYGVRISDGSRMARIGFVD</sequence>
<gene>
    <name evidence="7" type="ORF">A3J04_02580</name>
</gene>
<dbReference type="AlphaFoldDB" id="A0A1G2H101"/>
<dbReference type="PANTHER" id="PTHR14413:SF16">
    <property type="entry name" value="LARGE RIBOSOMAL SUBUNIT PROTEIN BL17M"/>
    <property type="match status" value="1"/>
</dbReference>
<evidence type="ECO:0000256" key="3">
    <source>
        <dbReference type="ARBA" id="ARBA00023274"/>
    </source>
</evidence>
<evidence type="ECO:0000313" key="8">
    <source>
        <dbReference type="Proteomes" id="UP000177954"/>
    </source>
</evidence>
<comment type="caution">
    <text evidence="7">The sequence shown here is derived from an EMBL/GenBank/DDBJ whole genome shotgun (WGS) entry which is preliminary data.</text>
</comment>
<accession>A0A1G2H101</accession>
<evidence type="ECO:0000256" key="5">
    <source>
        <dbReference type="RuleBase" id="RU000660"/>
    </source>
</evidence>
<dbReference type="GO" id="GO:0003735">
    <property type="term" value="F:structural constituent of ribosome"/>
    <property type="evidence" value="ECO:0007669"/>
    <property type="project" value="InterPro"/>
</dbReference>
<dbReference type="GO" id="GO:0022625">
    <property type="term" value="C:cytosolic large ribosomal subunit"/>
    <property type="evidence" value="ECO:0007669"/>
    <property type="project" value="TreeGrafter"/>
</dbReference>
<evidence type="ECO:0000256" key="2">
    <source>
        <dbReference type="ARBA" id="ARBA00022980"/>
    </source>
</evidence>
<evidence type="ECO:0000256" key="4">
    <source>
        <dbReference type="ARBA" id="ARBA00035494"/>
    </source>
</evidence>
<dbReference type="NCBIfam" id="TIGR00059">
    <property type="entry name" value="L17"/>
    <property type="match status" value="1"/>
</dbReference>
<dbReference type="InterPro" id="IPR000456">
    <property type="entry name" value="Ribosomal_bL17"/>
</dbReference>
<evidence type="ECO:0000256" key="1">
    <source>
        <dbReference type="ARBA" id="ARBA00008777"/>
    </source>
</evidence>
<protein>
    <recommendedName>
        <fullName evidence="4 6">50S ribosomal protein L17</fullName>
    </recommendedName>
</protein>
<evidence type="ECO:0000256" key="6">
    <source>
        <dbReference type="RuleBase" id="RU000661"/>
    </source>
</evidence>
<comment type="similarity">
    <text evidence="1 5">Belongs to the bacterial ribosomal protein bL17 family.</text>
</comment>
<dbReference type="EMBL" id="MHNZ01000027">
    <property type="protein sequence ID" value="OGZ56123.1"/>
    <property type="molecule type" value="Genomic_DNA"/>
</dbReference>
<dbReference type="Proteomes" id="UP000177954">
    <property type="component" value="Unassembled WGS sequence"/>
</dbReference>